<dbReference type="Pfam" id="PF00777">
    <property type="entry name" value="Glyco_transf_29"/>
    <property type="match status" value="1"/>
</dbReference>
<keyword evidence="9" id="KW-0333">Golgi apparatus</keyword>
<evidence type="ECO:0000256" key="4">
    <source>
        <dbReference type="ARBA" id="ARBA00022676"/>
    </source>
</evidence>
<keyword evidence="5" id="KW-0808">Transferase</keyword>
<protein>
    <recommendedName>
        <fullName evidence="14">alpha-N-acetylgalactosaminide alpha-2,6-sialyltransferase</fullName>
        <ecNumber evidence="14">2.4.3.3</ecNumber>
    </recommendedName>
</protein>
<dbReference type="GO" id="GO:0001665">
    <property type="term" value="F:alpha-N-acetylgalactosaminide alpha-2,6-sialyltransferase activity"/>
    <property type="evidence" value="ECO:0007669"/>
    <property type="project" value="UniProtKB-EC"/>
</dbReference>
<reference evidence="19" key="2">
    <citation type="submission" date="2025-09" db="UniProtKB">
        <authorList>
            <consortium name="Ensembl"/>
        </authorList>
    </citation>
    <scope>IDENTIFICATION</scope>
</reference>
<comment type="catalytic activity">
    <reaction evidence="16">
        <text>a 3-O-[N-acetyl-alpha-D-galactosaminyl]-L-threonyl-[protein] + CMP-N-acetyl-beta-neuraminate = a 3-O-[N-acetyl-alpha-neuraminosyl-(2-&gt;6)-N-acetyl-alpha-D-galactosaminyl]-L-threonyl-[protein] + CMP + H(+)</text>
        <dbReference type="Rhea" id="RHEA:81643"/>
        <dbReference type="Rhea" id="RHEA-COMP:11689"/>
        <dbReference type="Rhea" id="RHEA-COMP:19720"/>
        <dbReference type="ChEBI" id="CHEBI:15378"/>
        <dbReference type="ChEBI" id="CHEBI:57812"/>
        <dbReference type="ChEBI" id="CHEBI:60377"/>
        <dbReference type="ChEBI" id="CHEBI:87075"/>
        <dbReference type="ChEBI" id="CHEBI:231970"/>
    </reaction>
    <physiologicalReaction direction="left-to-right" evidence="16">
        <dbReference type="Rhea" id="RHEA:81644"/>
    </physiologicalReaction>
</comment>
<evidence type="ECO:0000256" key="10">
    <source>
        <dbReference type="ARBA" id="ARBA00023136"/>
    </source>
</evidence>
<evidence type="ECO:0000256" key="14">
    <source>
        <dbReference type="ARBA" id="ARBA00039109"/>
    </source>
</evidence>
<evidence type="ECO:0000256" key="15">
    <source>
        <dbReference type="ARBA" id="ARBA00050664"/>
    </source>
</evidence>
<dbReference type="AlphaFoldDB" id="A0A8C8C2E5"/>
<evidence type="ECO:0000256" key="3">
    <source>
        <dbReference type="ARBA" id="ARBA00006003"/>
    </source>
</evidence>
<evidence type="ECO:0000256" key="13">
    <source>
        <dbReference type="ARBA" id="ARBA00036348"/>
    </source>
</evidence>
<comment type="catalytic activity">
    <reaction evidence="15">
        <text>a 3-O-[N-acetyl-alpha-neuraminyl-(2-&gt;3)-beta-D-galactosyl-(1-&gt;3)-N-acetyl-alpha-D-galactosaminyl]-L-threonyl-[protein] + CMP-N-acetyl-beta-neuraminate = a 3-O-{alpha-Neu5Ac-(2-&gt;3)-beta-D-Gal-(1-&gt;3)-[alpha-Neu5Ac-(2-&gt;6)]-alpha-D-GalNAc}-L-threonyl-[protein] + CMP + H(+)</text>
        <dbReference type="Rhea" id="RHEA:81659"/>
        <dbReference type="Rhea" id="RHEA-COMP:14417"/>
        <dbReference type="Rhea" id="RHEA-COMP:16763"/>
        <dbReference type="ChEBI" id="CHEBI:15378"/>
        <dbReference type="ChEBI" id="CHEBI:57812"/>
        <dbReference type="ChEBI" id="CHEBI:60377"/>
        <dbReference type="ChEBI" id="CHEBI:139598"/>
        <dbReference type="ChEBI" id="CHEBI:156398"/>
    </reaction>
    <physiologicalReaction direction="left-to-right" evidence="15">
        <dbReference type="Rhea" id="RHEA:81660"/>
    </physiologicalReaction>
</comment>
<dbReference type="InterPro" id="IPR038578">
    <property type="entry name" value="GT29-like_sf"/>
</dbReference>
<dbReference type="Ensembl" id="ENSOTST00005006406.2">
    <property type="protein sequence ID" value="ENSOTSP00005005773.2"/>
    <property type="gene ID" value="ENSOTSG00005003002.2"/>
</dbReference>
<keyword evidence="6 18" id="KW-0812">Transmembrane</keyword>
<evidence type="ECO:0000313" key="19">
    <source>
        <dbReference type="Ensembl" id="ENSOTSP00005005773.2"/>
    </source>
</evidence>
<comment type="subcellular location">
    <subcellularLocation>
        <location evidence="1">Golgi apparatus membrane</location>
        <topology evidence="1">Single-pass type II membrane protein</topology>
    </subcellularLocation>
</comment>
<dbReference type="PIRSF" id="PIRSF005557">
    <property type="entry name" value="Sialyl_trans"/>
    <property type="match status" value="1"/>
</dbReference>
<feature type="disulfide bond" evidence="17">
    <location>
        <begin position="52"/>
        <end position="203"/>
    </location>
</feature>
<dbReference type="Gene3D" id="3.90.1480.20">
    <property type="entry name" value="Glycosyl transferase family 29"/>
    <property type="match status" value="1"/>
</dbReference>
<organism evidence="19 20">
    <name type="scientific">Oncorhynchus tshawytscha</name>
    <name type="common">Chinook salmon</name>
    <name type="synonym">Salmo tshawytscha</name>
    <dbReference type="NCBI Taxonomy" id="74940"/>
    <lineage>
        <taxon>Eukaryota</taxon>
        <taxon>Metazoa</taxon>
        <taxon>Chordata</taxon>
        <taxon>Craniata</taxon>
        <taxon>Vertebrata</taxon>
        <taxon>Euteleostomi</taxon>
        <taxon>Actinopterygii</taxon>
        <taxon>Neopterygii</taxon>
        <taxon>Teleostei</taxon>
        <taxon>Protacanthopterygii</taxon>
        <taxon>Salmoniformes</taxon>
        <taxon>Salmonidae</taxon>
        <taxon>Salmoninae</taxon>
        <taxon>Oncorhynchus</taxon>
    </lineage>
</organism>
<evidence type="ECO:0000256" key="12">
    <source>
        <dbReference type="ARBA" id="ARBA00023180"/>
    </source>
</evidence>
<evidence type="ECO:0000256" key="5">
    <source>
        <dbReference type="ARBA" id="ARBA00022679"/>
    </source>
</evidence>
<name>A0A8C8C2E5_ONCTS</name>
<evidence type="ECO:0000256" key="1">
    <source>
        <dbReference type="ARBA" id="ARBA00004323"/>
    </source>
</evidence>
<keyword evidence="10 18" id="KW-0472">Membrane</keyword>
<dbReference type="Proteomes" id="UP000694402">
    <property type="component" value="Unassembled WGS sequence"/>
</dbReference>
<gene>
    <name evidence="19" type="primary">ST6GALNAC2</name>
</gene>
<keyword evidence="7" id="KW-0735">Signal-anchor</keyword>
<keyword evidence="12" id="KW-0325">Glycoprotein</keyword>
<reference evidence="19" key="1">
    <citation type="submission" date="2025-08" db="UniProtKB">
        <authorList>
            <consortium name="Ensembl"/>
        </authorList>
    </citation>
    <scope>IDENTIFICATION</scope>
</reference>
<evidence type="ECO:0000256" key="17">
    <source>
        <dbReference type="PIRSR" id="PIRSR005557-2"/>
    </source>
</evidence>
<dbReference type="PANTHER" id="PTHR45941:SF5">
    <property type="entry name" value="ALPHA-N-ACETYLGALACTOSAMINIDE ALPHA-2,6-SIALYLTRANSFERASE 2"/>
    <property type="match status" value="1"/>
</dbReference>
<evidence type="ECO:0000256" key="7">
    <source>
        <dbReference type="ARBA" id="ARBA00022968"/>
    </source>
</evidence>
<evidence type="ECO:0000256" key="9">
    <source>
        <dbReference type="ARBA" id="ARBA00023034"/>
    </source>
</evidence>
<evidence type="ECO:0000256" key="11">
    <source>
        <dbReference type="ARBA" id="ARBA00023157"/>
    </source>
</evidence>
<dbReference type="GO" id="GO:0006493">
    <property type="term" value="P:protein O-linked glycosylation"/>
    <property type="evidence" value="ECO:0007669"/>
    <property type="project" value="TreeGrafter"/>
</dbReference>
<keyword evidence="8 18" id="KW-1133">Transmembrane helix</keyword>
<evidence type="ECO:0000256" key="8">
    <source>
        <dbReference type="ARBA" id="ARBA00022989"/>
    </source>
</evidence>
<dbReference type="GeneTree" id="ENSGT00940000160433"/>
<keyword evidence="4" id="KW-0328">Glycosyltransferase</keyword>
<dbReference type="PANTHER" id="PTHR45941">
    <property type="entry name" value="ALPHA-N-ACETYLGALACTOSAMINIDE ALPHA-2,6-SIALYLTRANSFERASE 2-LIKE-RELATED"/>
    <property type="match status" value="1"/>
</dbReference>
<evidence type="ECO:0000313" key="20">
    <source>
        <dbReference type="Proteomes" id="UP000694402"/>
    </source>
</evidence>
<dbReference type="EC" id="2.4.3.3" evidence="14"/>
<comment type="pathway">
    <text evidence="2">Protein modification; protein glycosylation.</text>
</comment>
<evidence type="ECO:0000256" key="2">
    <source>
        <dbReference type="ARBA" id="ARBA00004922"/>
    </source>
</evidence>
<evidence type="ECO:0000256" key="6">
    <source>
        <dbReference type="ARBA" id="ARBA00022692"/>
    </source>
</evidence>
<dbReference type="InterPro" id="IPR012163">
    <property type="entry name" value="Sialyl_trans"/>
</dbReference>
<dbReference type="GO" id="GO:0000139">
    <property type="term" value="C:Golgi membrane"/>
    <property type="evidence" value="ECO:0007669"/>
    <property type="project" value="UniProtKB-SubCell"/>
</dbReference>
<comment type="similarity">
    <text evidence="3">Belongs to the glycosyltransferase 29 family.</text>
</comment>
<evidence type="ECO:0000256" key="16">
    <source>
        <dbReference type="ARBA" id="ARBA00052285"/>
    </source>
</evidence>
<feature type="transmembrane region" description="Helical" evidence="18">
    <location>
        <begin position="177"/>
        <end position="202"/>
    </location>
</feature>
<dbReference type="InterPro" id="IPR001675">
    <property type="entry name" value="Glyco_trans_29"/>
</dbReference>
<keyword evidence="20" id="KW-1185">Reference proteome</keyword>
<evidence type="ECO:0000256" key="18">
    <source>
        <dbReference type="SAM" id="Phobius"/>
    </source>
</evidence>
<accession>A0A8C8C2E5</accession>
<comment type="catalytic activity">
    <reaction evidence="13">
        <text>a beta-D-galactosyl-(1-&gt;3)-N-acetyl-alpha-D-galactosaminyl derivative + CMP-N-acetyl-beta-neuraminate = a beta-D-galactosyl-(1-&gt;3)-[N-acetyl-alpha-neuraminyl-(2-&gt;6)]-N-acetyl-alpha-D-galactosaminyl derivative + CMP + H(+)</text>
        <dbReference type="Rhea" id="RHEA:11136"/>
        <dbReference type="ChEBI" id="CHEBI:15378"/>
        <dbReference type="ChEBI" id="CHEBI:57812"/>
        <dbReference type="ChEBI" id="CHEBI:60377"/>
        <dbReference type="ChEBI" id="CHEBI:133470"/>
        <dbReference type="ChEBI" id="CHEBI:140764"/>
        <dbReference type="EC" id="2.4.3.3"/>
    </reaction>
    <physiologicalReaction direction="left-to-right" evidence="13">
        <dbReference type="Rhea" id="RHEA:11137"/>
    </physiologicalReaction>
</comment>
<proteinExistence type="inferred from homology"/>
<keyword evidence="11" id="KW-1015">Disulfide bond</keyword>
<sequence length="264" mass="30588">MQWAGSFSHSEWGDWRGIWLERPAPVSTLSLLNDSSSSSLFERRWPDQCVRCAVVGNGGILRGSKQGRAIDSHQFVIRVNGAITKHFEEDVGTKTSFYGFITNTMKNSLNFYRKDGFTKRVRYIFIPSNERDYVMMSAAIQGLTVTSGHDKGDWYQHFKMLHPDFITFVTQRLLDHYYLLLTLMTLYMPSTGALMLLTALHICDQVSAYGFITKNFADFSDHYCDAVMLPLRFYANHDMQMESWLWEVLHARKVMSLYKRTKVK</sequence>